<accession>A0A0M3ITV1</accession>
<keyword evidence="5" id="KW-0966">Cell projection</keyword>
<dbReference type="InterPro" id="IPR036322">
    <property type="entry name" value="WD40_repeat_dom_sf"/>
</dbReference>
<dbReference type="InterPro" id="IPR056155">
    <property type="entry name" value="Beta-prop_IFT140_2nd"/>
</dbReference>
<dbReference type="AlphaFoldDB" id="A0A0M3ITV1"/>
<keyword evidence="2" id="KW-0853">WD repeat</keyword>
<reference evidence="9" key="1">
    <citation type="submission" date="2017-02" db="UniProtKB">
        <authorList>
            <consortium name="WormBaseParasite"/>
        </authorList>
    </citation>
    <scope>IDENTIFICATION</scope>
</reference>
<evidence type="ECO:0000259" key="7">
    <source>
        <dbReference type="Pfam" id="PF23385"/>
    </source>
</evidence>
<proteinExistence type="predicted"/>
<dbReference type="GO" id="GO:0036064">
    <property type="term" value="C:ciliary basal body"/>
    <property type="evidence" value="ECO:0007669"/>
    <property type="project" value="TreeGrafter"/>
</dbReference>
<dbReference type="GO" id="GO:0005930">
    <property type="term" value="C:axoneme"/>
    <property type="evidence" value="ECO:0007669"/>
    <property type="project" value="TreeGrafter"/>
</dbReference>
<evidence type="ECO:0000256" key="2">
    <source>
        <dbReference type="ARBA" id="ARBA00022574"/>
    </source>
</evidence>
<dbReference type="InterPro" id="IPR056154">
    <property type="entry name" value="Beta-prop_IFT140_1st"/>
</dbReference>
<protein>
    <submittedName>
        <fullName evidence="9">WD_REPEATS_REGION domain-containing protein</fullName>
    </submittedName>
</protein>
<keyword evidence="4" id="KW-0969">Cilium</keyword>
<dbReference type="Pfam" id="PF23383">
    <property type="entry name" value="Beta-prop_IFT140_1st"/>
    <property type="match status" value="1"/>
</dbReference>
<evidence type="ECO:0000256" key="4">
    <source>
        <dbReference type="ARBA" id="ARBA00023069"/>
    </source>
</evidence>
<dbReference type="WBParaSite" id="ALUE_0002217901-mRNA-1">
    <property type="protein sequence ID" value="ALUE_0002217901-mRNA-1"/>
    <property type="gene ID" value="ALUE_0002217901"/>
</dbReference>
<dbReference type="InterPro" id="IPR015943">
    <property type="entry name" value="WD40/YVTN_repeat-like_dom_sf"/>
</dbReference>
<evidence type="ECO:0000256" key="1">
    <source>
        <dbReference type="ARBA" id="ARBA00004138"/>
    </source>
</evidence>
<name>A0A0M3ITV1_ASCLU</name>
<dbReference type="GO" id="GO:0030991">
    <property type="term" value="C:intraciliary transport particle A"/>
    <property type="evidence" value="ECO:0007669"/>
    <property type="project" value="TreeGrafter"/>
</dbReference>
<dbReference type="Gene3D" id="2.130.10.10">
    <property type="entry name" value="YVTN repeat-like/Quinoprotein amine dehydrogenase"/>
    <property type="match status" value="1"/>
</dbReference>
<dbReference type="PANTHER" id="PTHR15722:SF7">
    <property type="entry name" value="INTRAFLAGELLAR TRANSPORT PROTEIN 140 HOMOLOG"/>
    <property type="match status" value="1"/>
</dbReference>
<dbReference type="Pfam" id="PF23385">
    <property type="entry name" value="Beta-prop_IFT140_2nd"/>
    <property type="match status" value="1"/>
</dbReference>
<evidence type="ECO:0000259" key="6">
    <source>
        <dbReference type="Pfam" id="PF23383"/>
    </source>
</evidence>
<dbReference type="GO" id="GO:0035721">
    <property type="term" value="P:intraciliary retrograde transport"/>
    <property type="evidence" value="ECO:0007669"/>
    <property type="project" value="TreeGrafter"/>
</dbReference>
<organism evidence="8 9">
    <name type="scientific">Ascaris lumbricoides</name>
    <name type="common">Giant roundworm</name>
    <dbReference type="NCBI Taxonomy" id="6252"/>
    <lineage>
        <taxon>Eukaryota</taxon>
        <taxon>Metazoa</taxon>
        <taxon>Ecdysozoa</taxon>
        <taxon>Nematoda</taxon>
        <taxon>Chromadorea</taxon>
        <taxon>Rhabditida</taxon>
        <taxon>Spirurina</taxon>
        <taxon>Ascaridomorpha</taxon>
        <taxon>Ascaridoidea</taxon>
        <taxon>Ascarididae</taxon>
        <taxon>Ascaris</taxon>
    </lineage>
</organism>
<feature type="domain" description="IFT140 second beta-propeller" evidence="7">
    <location>
        <begin position="264"/>
        <end position="313"/>
    </location>
</feature>
<evidence type="ECO:0000256" key="3">
    <source>
        <dbReference type="ARBA" id="ARBA00022737"/>
    </source>
</evidence>
<evidence type="ECO:0000313" key="8">
    <source>
        <dbReference type="Proteomes" id="UP000036681"/>
    </source>
</evidence>
<keyword evidence="3" id="KW-0677">Repeat</keyword>
<feature type="domain" description="IFT140 first beta-propeller" evidence="6">
    <location>
        <begin position="32"/>
        <end position="254"/>
    </location>
</feature>
<evidence type="ECO:0000313" key="9">
    <source>
        <dbReference type="WBParaSite" id="ALUE_0002217901-mRNA-1"/>
    </source>
</evidence>
<dbReference type="PANTHER" id="PTHR15722">
    <property type="entry name" value="IFT140/172-RELATED"/>
    <property type="match status" value="1"/>
</dbReference>
<dbReference type="SUPFAM" id="SSF50978">
    <property type="entry name" value="WD40 repeat-like"/>
    <property type="match status" value="1"/>
</dbReference>
<comment type="subcellular location">
    <subcellularLocation>
        <location evidence="1">Cell projection</location>
        <location evidence="1">Cilium</location>
    </subcellularLocation>
</comment>
<sequence>LDDYSKPLSVKNEKDSLGGEQNITEETAVDSLDTFTNDVKMKRQDNAKIRSIDSSLASFVIGGVNGGLYLFIETNGVHKVESAIVEVMQIESKSLVLALAQDMMLYQITLFPSGKAEEKIRVKLNGKWPNFQIIMTEEGIVAMCSAEKDVRLWDLNREDSGVISLQTSKGFSAGDTVTCLSYSSRKGCLSGGTSDGKVATWKRRAGNTDESIEGDWKLQEAVEIGSQVIAICWAISSNSLAVSTGFSVTILKEQPILSHMSNSLVAVQTGNMSLLLIRLKPTEQQEMQLTFAVKGVFVGEKNIAVWDHEQVRCMNYTQIFVGLSYSG</sequence>
<evidence type="ECO:0000256" key="5">
    <source>
        <dbReference type="ARBA" id="ARBA00023273"/>
    </source>
</evidence>
<keyword evidence="8" id="KW-1185">Reference proteome</keyword>
<dbReference type="Proteomes" id="UP000036681">
    <property type="component" value="Unplaced"/>
</dbReference>